<gene>
    <name evidence="3" type="primary">TDEL0H01650</name>
    <name evidence="3" type="ORF">TDEL_0H01650</name>
</gene>
<organism evidence="3 4">
    <name type="scientific">Torulaspora delbrueckii</name>
    <name type="common">Yeast</name>
    <name type="synonym">Candida colliculosa</name>
    <dbReference type="NCBI Taxonomy" id="4950"/>
    <lineage>
        <taxon>Eukaryota</taxon>
        <taxon>Fungi</taxon>
        <taxon>Dikarya</taxon>
        <taxon>Ascomycota</taxon>
        <taxon>Saccharomycotina</taxon>
        <taxon>Saccharomycetes</taxon>
        <taxon>Saccharomycetales</taxon>
        <taxon>Saccharomycetaceae</taxon>
        <taxon>Torulaspora</taxon>
    </lineage>
</organism>
<reference evidence="3 4" key="1">
    <citation type="journal article" date="2011" name="Proc. Natl. Acad. Sci. U.S.A.">
        <title>Evolutionary erosion of yeast sex chromosomes by mating-type switching accidents.</title>
        <authorList>
            <person name="Gordon J.L."/>
            <person name="Armisen D."/>
            <person name="Proux-Wera E."/>
            <person name="Oheigeartaigh S.S."/>
            <person name="Byrne K.P."/>
            <person name="Wolfe K.H."/>
        </authorList>
    </citation>
    <scope>NUCLEOTIDE SEQUENCE [LARGE SCALE GENOMIC DNA]</scope>
    <source>
        <strain evidence="4">ATCC 10662 / CBS 1146 / NBRC 0425 / NCYC 2629 / NRRL Y-866</strain>
    </source>
</reference>
<evidence type="ECO:0000313" key="3">
    <source>
        <dbReference type="EMBL" id="CCE94024.1"/>
    </source>
</evidence>
<keyword evidence="2" id="KW-1133">Transmembrane helix</keyword>
<accession>G8ZZI0</accession>
<dbReference type="RefSeq" id="XP_003683235.1">
    <property type="nucleotide sequence ID" value="XM_003683187.1"/>
</dbReference>
<name>G8ZZI0_TORDE</name>
<protein>
    <submittedName>
        <fullName evidence="3">Uncharacterized protein</fullName>
    </submittedName>
</protein>
<feature type="compositionally biased region" description="Polar residues" evidence="1">
    <location>
        <begin position="261"/>
        <end position="275"/>
    </location>
</feature>
<evidence type="ECO:0000256" key="2">
    <source>
        <dbReference type="SAM" id="Phobius"/>
    </source>
</evidence>
<dbReference type="GeneID" id="11501109"/>
<dbReference type="InParanoid" id="G8ZZI0"/>
<sequence>MSDNSSPKESAAMMKQPWFREAYKAAMEFYKIDDQLDSRDRLELSKAYQSITRAEFLGGWVGFSGVFLTPFAYRFYKTNAIKGVKVPRNFMLGLLVMFGSSQLAGNYMFSRQLSNLDPDGTLANRNSYDDEGSSPEHKTNAQRQYEMMRLLNNGSAARWAAYFHMTHQDPGRRLPNPEEKLKALKQGLNVQNSSFMNQRDPMGLYSGPAFDKKEGIPDYKRKTSTDDTNGETTNASDLTNSWETIRREGNAPGSSWDRVRQNNGANDNGTQSPTEYQHDEEDDPFDTVVQPSQSDFDQLLEKERNGEDTYQ</sequence>
<keyword evidence="4" id="KW-1185">Reference proteome</keyword>
<feature type="compositionally biased region" description="Basic and acidic residues" evidence="1">
    <location>
        <begin position="299"/>
        <end position="311"/>
    </location>
</feature>
<dbReference type="EMBL" id="HE616749">
    <property type="protein sequence ID" value="CCE94024.1"/>
    <property type="molecule type" value="Genomic_DNA"/>
</dbReference>
<dbReference type="AlphaFoldDB" id="G8ZZI0"/>
<dbReference type="Proteomes" id="UP000005627">
    <property type="component" value="Chromosome 8"/>
</dbReference>
<proteinExistence type="predicted"/>
<feature type="region of interest" description="Disordered" evidence="1">
    <location>
        <begin position="189"/>
        <end position="311"/>
    </location>
</feature>
<evidence type="ECO:0000313" key="4">
    <source>
        <dbReference type="Proteomes" id="UP000005627"/>
    </source>
</evidence>
<dbReference type="eggNOG" id="ENOG502S01E">
    <property type="taxonomic scope" value="Eukaryota"/>
</dbReference>
<dbReference type="InterPro" id="IPR012470">
    <property type="entry name" value="Pup1-like"/>
</dbReference>
<dbReference type="OrthoDB" id="4036490at2759"/>
<dbReference type="HOGENOM" id="CLU_072880_0_0_1"/>
<feature type="compositionally biased region" description="Basic and acidic residues" evidence="1">
    <location>
        <begin position="210"/>
        <end position="225"/>
    </location>
</feature>
<keyword evidence="2" id="KW-0472">Membrane</keyword>
<feature type="region of interest" description="Disordered" evidence="1">
    <location>
        <begin position="120"/>
        <end position="141"/>
    </location>
</feature>
<dbReference type="KEGG" id="tdl:TDEL_0H01650"/>
<feature type="compositionally biased region" description="Polar residues" evidence="1">
    <location>
        <begin position="226"/>
        <end position="243"/>
    </location>
</feature>
<keyword evidence="2" id="KW-0812">Transmembrane</keyword>
<feature type="transmembrane region" description="Helical" evidence="2">
    <location>
        <begin position="88"/>
        <end position="109"/>
    </location>
</feature>
<dbReference type="FunCoup" id="G8ZZI0">
    <property type="interactions" value="62"/>
</dbReference>
<dbReference type="Pfam" id="PF07954">
    <property type="entry name" value="DUF1689"/>
    <property type="match status" value="1"/>
</dbReference>
<feature type="transmembrane region" description="Helical" evidence="2">
    <location>
        <begin position="57"/>
        <end position="76"/>
    </location>
</feature>
<evidence type="ECO:0000256" key="1">
    <source>
        <dbReference type="SAM" id="MobiDB-lite"/>
    </source>
</evidence>